<proteinExistence type="inferred from homology"/>
<sequence length="440" mass="48840">MRILIVGGGISGFCSALALSKELTPRVPGLHITVFERHEVPSTSGGAISVSPVAQRHLAYLGVLQELDRFGPEAGIEVDAIEVFSVRTGKSLGSLDFTDQRGQGYGGYKGRRVLRITLLLAMLAALEKTPNVDVVFGKKLVGGLETERKIQLHFEDGSTALGDLLLGCDGVHSASRIEIIDPGQSARYTGFSLVQTTVAAGQIASPVHFRATALNVSRHGSLLMSFCDQNHEEIFLSAMVQCREVAVQDHRLNENRPDPRRQALIHSSLRREVVDRFGDSAVPCIREAVRLDTEWLLYPIYEVAPGRRWYTKRAILLGDAAHAMLPRDESAAYALDDAILFSRVLAQYIDHPLESAFAAYETLRRDAVNYAFKASRKLWDRYRDTGALEGRLKEWLLPLYIRHDRESREAAWEFDASKVEIPVPGRYDDNILNSDVDTAA</sequence>
<feature type="domain" description="FAD-binding" evidence="6">
    <location>
        <begin position="3"/>
        <end position="369"/>
    </location>
</feature>
<evidence type="ECO:0000256" key="2">
    <source>
        <dbReference type="ARBA" id="ARBA00022630"/>
    </source>
</evidence>
<keyword evidence="8" id="KW-1185">Reference proteome</keyword>
<keyword evidence="5 7" id="KW-0503">Monooxygenase</keyword>
<evidence type="ECO:0000259" key="6">
    <source>
        <dbReference type="Pfam" id="PF01494"/>
    </source>
</evidence>
<organism evidence="7 8">
    <name type="scientific">Rasamsonia emersonii (strain ATCC 16479 / CBS 393.64 / IMI 116815)</name>
    <dbReference type="NCBI Taxonomy" id="1408163"/>
    <lineage>
        <taxon>Eukaryota</taxon>
        <taxon>Fungi</taxon>
        <taxon>Dikarya</taxon>
        <taxon>Ascomycota</taxon>
        <taxon>Pezizomycotina</taxon>
        <taxon>Eurotiomycetes</taxon>
        <taxon>Eurotiomycetidae</taxon>
        <taxon>Eurotiales</taxon>
        <taxon>Trichocomaceae</taxon>
        <taxon>Rasamsonia</taxon>
    </lineage>
</organism>
<evidence type="ECO:0000313" key="8">
    <source>
        <dbReference type="Proteomes" id="UP000053958"/>
    </source>
</evidence>
<protein>
    <submittedName>
        <fullName evidence="7">Salicylate 1-monooxygenase</fullName>
        <ecNumber evidence="7">1.14.13.1</ecNumber>
    </submittedName>
</protein>
<dbReference type="GeneID" id="25314830"/>
<gene>
    <name evidence="7" type="ORF">T310_2479</name>
</gene>
<dbReference type="Proteomes" id="UP000053958">
    <property type="component" value="Unassembled WGS sequence"/>
</dbReference>
<dbReference type="InterPro" id="IPR050493">
    <property type="entry name" value="FAD-dep_Monooxygenase_BioMet"/>
</dbReference>
<comment type="caution">
    <text evidence="7">The sequence shown here is derived from an EMBL/GenBank/DDBJ whole genome shotgun (WGS) entry which is preliminary data.</text>
</comment>
<evidence type="ECO:0000256" key="3">
    <source>
        <dbReference type="ARBA" id="ARBA00022827"/>
    </source>
</evidence>
<keyword evidence="4 7" id="KW-0560">Oxidoreductase</keyword>
<dbReference type="RefSeq" id="XP_013330122.1">
    <property type="nucleotide sequence ID" value="XM_013474668.1"/>
</dbReference>
<dbReference type="EMBL" id="LASV01000100">
    <property type="protein sequence ID" value="KKA23510.1"/>
    <property type="molecule type" value="Genomic_DNA"/>
</dbReference>
<dbReference type="PRINTS" id="PR00420">
    <property type="entry name" value="RNGMNOXGNASE"/>
</dbReference>
<dbReference type="Pfam" id="PF01494">
    <property type="entry name" value="FAD_binding_3"/>
    <property type="match status" value="1"/>
</dbReference>
<evidence type="ECO:0000256" key="4">
    <source>
        <dbReference type="ARBA" id="ARBA00023002"/>
    </source>
</evidence>
<dbReference type="STRING" id="1408163.A0A0F4YZG8"/>
<keyword evidence="2" id="KW-0285">Flavoprotein</keyword>
<evidence type="ECO:0000256" key="1">
    <source>
        <dbReference type="ARBA" id="ARBA00007992"/>
    </source>
</evidence>
<accession>A0A0F4YZG8</accession>
<dbReference type="GO" id="GO:0071949">
    <property type="term" value="F:FAD binding"/>
    <property type="evidence" value="ECO:0007669"/>
    <property type="project" value="InterPro"/>
</dbReference>
<evidence type="ECO:0000313" key="7">
    <source>
        <dbReference type="EMBL" id="KKA23510.1"/>
    </source>
</evidence>
<dbReference type="OrthoDB" id="16820at2759"/>
<dbReference type="AlphaFoldDB" id="A0A0F4YZG8"/>
<keyword evidence="3" id="KW-0274">FAD</keyword>
<dbReference type="InterPro" id="IPR036188">
    <property type="entry name" value="FAD/NAD-bd_sf"/>
</dbReference>
<dbReference type="InterPro" id="IPR002938">
    <property type="entry name" value="FAD-bd"/>
</dbReference>
<dbReference type="GO" id="GO:0018658">
    <property type="term" value="F:salicylate 1-monooxygenase activity"/>
    <property type="evidence" value="ECO:0007669"/>
    <property type="project" value="UniProtKB-EC"/>
</dbReference>
<dbReference type="SUPFAM" id="SSF51905">
    <property type="entry name" value="FAD/NAD(P)-binding domain"/>
    <property type="match status" value="1"/>
</dbReference>
<reference evidence="7 8" key="1">
    <citation type="submission" date="2015-04" db="EMBL/GenBank/DDBJ databases">
        <authorList>
            <person name="Heijne W.H."/>
            <person name="Fedorova N.D."/>
            <person name="Nierman W.C."/>
            <person name="Vollebregt A.W."/>
            <person name="Zhao Z."/>
            <person name="Wu L."/>
            <person name="Kumar M."/>
            <person name="Stam H."/>
            <person name="van den Berg M.A."/>
            <person name="Pel H.J."/>
        </authorList>
    </citation>
    <scope>NUCLEOTIDE SEQUENCE [LARGE SCALE GENOMIC DNA]</scope>
    <source>
        <strain evidence="7 8">CBS 393.64</strain>
    </source>
</reference>
<dbReference type="PANTHER" id="PTHR13789:SF309">
    <property type="entry name" value="PUTATIVE (AFU_ORTHOLOGUE AFUA_6G14510)-RELATED"/>
    <property type="match status" value="1"/>
</dbReference>
<dbReference type="EC" id="1.14.13.1" evidence="7"/>
<evidence type="ECO:0000256" key="5">
    <source>
        <dbReference type="ARBA" id="ARBA00023033"/>
    </source>
</evidence>
<name>A0A0F4YZG8_RASE3</name>
<dbReference type="PANTHER" id="PTHR13789">
    <property type="entry name" value="MONOOXYGENASE"/>
    <property type="match status" value="1"/>
</dbReference>
<comment type="similarity">
    <text evidence="1">Belongs to the paxM FAD-dependent monooxygenase family.</text>
</comment>
<dbReference type="Gene3D" id="3.50.50.60">
    <property type="entry name" value="FAD/NAD(P)-binding domain"/>
    <property type="match status" value="1"/>
</dbReference>